<protein>
    <submittedName>
        <fullName evidence="2">Uncharacterized protein</fullName>
    </submittedName>
</protein>
<comment type="caution">
    <text evidence="2">The sequence shown here is derived from an EMBL/GenBank/DDBJ whole genome shotgun (WGS) entry which is preliminary data.</text>
</comment>
<gene>
    <name evidence="2" type="ORF">BCR33DRAFT_717406</name>
</gene>
<proteinExistence type="predicted"/>
<reference evidence="2 3" key="1">
    <citation type="submission" date="2016-07" db="EMBL/GenBank/DDBJ databases">
        <title>Pervasive Adenine N6-methylation of Active Genes in Fungi.</title>
        <authorList>
            <consortium name="DOE Joint Genome Institute"/>
            <person name="Mondo S.J."/>
            <person name="Dannebaum R.O."/>
            <person name="Kuo R.C."/>
            <person name="Labutti K."/>
            <person name="Haridas S."/>
            <person name="Kuo A."/>
            <person name="Salamov A."/>
            <person name="Ahrendt S.R."/>
            <person name="Lipzen A."/>
            <person name="Sullivan W."/>
            <person name="Andreopoulos W.B."/>
            <person name="Clum A."/>
            <person name="Lindquist E."/>
            <person name="Daum C."/>
            <person name="Ramamoorthy G.K."/>
            <person name="Gryganskyi A."/>
            <person name="Culley D."/>
            <person name="Magnuson J.K."/>
            <person name="James T.Y."/>
            <person name="O'Malley M.A."/>
            <person name="Stajich J.E."/>
            <person name="Spatafora J.W."/>
            <person name="Visel A."/>
            <person name="Grigoriev I.V."/>
        </authorList>
    </citation>
    <scope>NUCLEOTIDE SEQUENCE [LARGE SCALE GENOMIC DNA]</scope>
    <source>
        <strain evidence="2 3">JEL800</strain>
    </source>
</reference>
<dbReference type="AlphaFoldDB" id="A0A1Y2C9P9"/>
<organism evidence="2 3">
    <name type="scientific">Rhizoclosmatium globosum</name>
    <dbReference type="NCBI Taxonomy" id="329046"/>
    <lineage>
        <taxon>Eukaryota</taxon>
        <taxon>Fungi</taxon>
        <taxon>Fungi incertae sedis</taxon>
        <taxon>Chytridiomycota</taxon>
        <taxon>Chytridiomycota incertae sedis</taxon>
        <taxon>Chytridiomycetes</taxon>
        <taxon>Chytridiales</taxon>
        <taxon>Chytriomycetaceae</taxon>
        <taxon>Rhizoclosmatium</taxon>
    </lineage>
</organism>
<dbReference type="OrthoDB" id="10324313at2759"/>
<keyword evidence="1" id="KW-0732">Signal</keyword>
<evidence type="ECO:0000256" key="1">
    <source>
        <dbReference type="SAM" id="SignalP"/>
    </source>
</evidence>
<dbReference type="EMBL" id="MCGO01000024">
    <property type="protein sequence ID" value="ORY43760.1"/>
    <property type="molecule type" value="Genomic_DNA"/>
</dbReference>
<feature type="chain" id="PRO_5012508334" evidence="1">
    <location>
        <begin position="18"/>
        <end position="78"/>
    </location>
</feature>
<keyword evidence="3" id="KW-1185">Reference proteome</keyword>
<feature type="non-terminal residue" evidence="2">
    <location>
        <position position="78"/>
    </location>
</feature>
<evidence type="ECO:0000313" key="2">
    <source>
        <dbReference type="EMBL" id="ORY43760.1"/>
    </source>
</evidence>
<name>A0A1Y2C9P9_9FUNG</name>
<evidence type="ECO:0000313" key="3">
    <source>
        <dbReference type="Proteomes" id="UP000193642"/>
    </source>
</evidence>
<feature type="signal peptide" evidence="1">
    <location>
        <begin position="1"/>
        <end position="17"/>
    </location>
</feature>
<accession>A0A1Y2C9P9</accession>
<sequence length="78" mass="8225">MKVLSIFLAFAAVAVSAEKYHYHNTCDTNGVFACSDDWQSLLQCGYVRGNVLAGASTPLVPAVLSALTTDQTDSSAVL</sequence>
<dbReference type="Proteomes" id="UP000193642">
    <property type="component" value="Unassembled WGS sequence"/>
</dbReference>